<feature type="compositionally biased region" description="Low complexity" evidence="9">
    <location>
        <begin position="1"/>
        <end position="16"/>
    </location>
</feature>
<dbReference type="NCBIfam" id="NF007284">
    <property type="entry name" value="PRK09751.1"/>
    <property type="match status" value="1"/>
</dbReference>
<comment type="caution">
    <text evidence="12">The sequence shown here is derived from an EMBL/GenBank/DDBJ whole genome shotgun (WGS) entry which is preliminary data.</text>
</comment>
<dbReference type="PANTHER" id="PTHR47962:SF5">
    <property type="entry name" value="ATP-DEPENDENT HELICASE LHR-RELATED"/>
    <property type="match status" value="1"/>
</dbReference>
<keyword evidence="2" id="KW-0227">DNA damage</keyword>
<evidence type="ECO:0000259" key="11">
    <source>
        <dbReference type="PROSITE" id="PS51194"/>
    </source>
</evidence>
<dbReference type="InterPro" id="IPR045628">
    <property type="entry name" value="Lhr_WH_dom"/>
</dbReference>
<dbReference type="GO" id="GO:0004386">
    <property type="term" value="F:helicase activity"/>
    <property type="evidence" value="ECO:0007669"/>
    <property type="project" value="UniProtKB-KW"/>
</dbReference>
<accession>A0A6I4NXB4</accession>
<name>A0A6I4NXB4_9MICO</name>
<sequence length="1589" mass="168549">MRGRWPARSPRSSAPRRSSEIAGDRGGAGRAPEGCTVGGARLNGTVTGGIGGFGAATAAWFEGAFEAPTPVQRDAWAAIGRGEHALIVAPTGSGKTLAAFLSAIDRLAHEAPGESAGVRVLYVSPLKALGVDVEKNLRAPLAGIQAAAERLGGDVRVPSVGVRTGDTPQHERRRLATHPPDLLITTPETLAIQLTSGARRTLAGVEVVIVDEIHALAGTKRGADLALALERLDALAGGRVQRVGLSATVRPREEVARFLGGDRPVTIVAPTSGKLLDLRVAVPVEDLGDLRGEGGTVWPKVEEAITDEVLAHRSTIVFVNSRRVAERLTARLNEIVADRIDAETLAPSEVRPLARVGPGGEPDASEPVEGVDFVRPSRPDAPVPGGLAAIYASSANQTGGADPILARAHHGSVSKEERLVIESQLKSGELRCVVATSSLELGIDMGEVDLVVQLATPPSVASGLQRVGRAGHQVGEASRGVVFPQHRTDLLHAAVVAERMVDGRIEAVRVLRNPLDVLAQHTVAVVAALESVQADEWFRTVIRSAPFATLPRSAFDAVLDLLAGRYPSDRFAGLRPRLVWDRVTGILTPRPGAGRLAMTSGGTIPDRGLFGVFLAGEGAGRRVGELDEEMVYESRVGDVFALGTTSWRIQEITHDRVVVVPAAGAPGRVPFWKGDTLGRPAELGEAIGAYTRELVDLRQRDPDGAERMLAAGGLDRLATRNLVALVDAQREATGVVPDDRTLLVERFLDELGDWRIVLHSPYGLPVHAPWALAVGARIQERFGVDASAVAGDDGIVLRLPDTGVDPPGAELFRFDDADELAGVVASRVSDSALFASRFRECAARALLLPQPDPRRRAPLWQQRRRAAQLLDVAADYPDFPILLETARECLQDVYDLPALQQLARRIGERRVRIVETRTELPSPYAQALLFGYVGEFMYEGDQPLAERRAAALALDPRLLTELLGDTGFRDLFDADLLVGVERELQHLGPERRRHGIEGVADLLRELGPLTTDELAARLDPEDADEDADAPLGPEVAAALAAALEAAGRVIRVELHGRERWAAVEDAARLRDGLGTVLPGGIPPAFLEPVADPLGDLVGRFARTHGPFLLERLIDAYGVEATRADETLQRLARTGRVVHGEFTPGVSGLEWADADVLDRVRRRSLAALREQIEPVEPRQLARFLPEWQRVGPAAGGLSGVDGVLEAIEHLEGVRVPASALESLILPARVRDYRPALLDELTAAGEVVWAGAGELAGDGWISLHLADSAGLTLPLPEPVELGSLEQEVLAVLGSGGGYFFRPLAEAVGSLDDAALEAALWKLVWAGLVGNDTLAPVRALVAGGGAHRPKPRTPRVRGGVRRLPRPEMPARGGAPTAAGRWSALPVPDAEPTARAIALGETLLERYGVVTRGAVAQEGPVGGFELVYRTLSRLEEAGRVRRGYFVDGLGAAQFAAPAVVDRLRAQGPTGAIALAATDPANPYGAALPWPASPDGVTSRPARKAGAFVVLVDGALVCFVERGGRTVLVFDEEPAAFALAADALADLVLGGGAGRIRIERANGRFVLGTPTGRALEAAGFRESPQGLRLAARPG</sequence>
<feature type="region of interest" description="Disordered" evidence="9">
    <location>
        <begin position="1341"/>
        <end position="1379"/>
    </location>
</feature>
<evidence type="ECO:0000256" key="8">
    <source>
        <dbReference type="ARBA" id="ARBA00023235"/>
    </source>
</evidence>
<dbReference type="InterPro" id="IPR014001">
    <property type="entry name" value="Helicase_ATP-bd"/>
</dbReference>
<evidence type="ECO:0000313" key="12">
    <source>
        <dbReference type="EMBL" id="MWB98953.1"/>
    </source>
</evidence>
<keyword evidence="6" id="KW-0238">DNA-binding</keyword>
<dbReference type="Pfam" id="PF08494">
    <property type="entry name" value="DEAD_assoc"/>
    <property type="match status" value="1"/>
</dbReference>
<keyword evidence="13" id="KW-1185">Reference proteome</keyword>
<dbReference type="InterPro" id="IPR001650">
    <property type="entry name" value="Helicase_C-like"/>
</dbReference>
<feature type="compositionally biased region" description="Low complexity" evidence="9">
    <location>
        <begin position="1366"/>
        <end position="1377"/>
    </location>
</feature>
<evidence type="ECO:0000256" key="6">
    <source>
        <dbReference type="ARBA" id="ARBA00023125"/>
    </source>
</evidence>
<dbReference type="Proteomes" id="UP000438182">
    <property type="component" value="Unassembled WGS sequence"/>
</dbReference>
<keyword evidence="3 12" id="KW-0378">Hydrolase</keyword>
<reference evidence="12 13" key="1">
    <citation type="submission" date="2019-12" db="EMBL/GenBank/DDBJ databases">
        <authorList>
            <person name="Kim Y.S."/>
        </authorList>
    </citation>
    <scope>NUCLEOTIDE SEQUENCE [LARGE SCALE GENOMIC DNA]</scope>
    <source>
        <strain evidence="12 13">MMS17-SY077</strain>
    </source>
</reference>
<dbReference type="InterPro" id="IPR055367">
    <property type="entry name" value="WH4_Lhr"/>
</dbReference>
<dbReference type="SMART" id="SM00490">
    <property type="entry name" value="HELICc"/>
    <property type="match status" value="1"/>
</dbReference>
<proteinExistence type="predicted"/>
<dbReference type="PROSITE" id="PS51194">
    <property type="entry name" value="HELICASE_CTER"/>
    <property type="match status" value="1"/>
</dbReference>
<evidence type="ECO:0000256" key="9">
    <source>
        <dbReference type="SAM" id="MobiDB-lite"/>
    </source>
</evidence>
<gene>
    <name evidence="12" type="ORF">GB864_10385</name>
</gene>
<dbReference type="SMART" id="SM00487">
    <property type="entry name" value="DEXDc"/>
    <property type="match status" value="1"/>
</dbReference>
<feature type="domain" description="Helicase ATP-binding" evidence="10">
    <location>
        <begin position="76"/>
        <end position="267"/>
    </location>
</feature>
<dbReference type="GO" id="GO:0006281">
    <property type="term" value="P:DNA repair"/>
    <property type="evidence" value="ECO:0007669"/>
    <property type="project" value="UniProtKB-KW"/>
</dbReference>
<keyword evidence="7" id="KW-0234">DNA repair</keyword>
<dbReference type="PANTHER" id="PTHR47962">
    <property type="entry name" value="ATP-DEPENDENT HELICASE LHR-RELATED-RELATED"/>
    <property type="match status" value="1"/>
</dbReference>
<keyword evidence="1" id="KW-0547">Nucleotide-binding</keyword>
<keyword evidence="4 12" id="KW-0347">Helicase</keyword>
<organism evidence="12 13">
    <name type="scientific">Agromyces seonyuensis</name>
    <dbReference type="NCBI Taxonomy" id="2662446"/>
    <lineage>
        <taxon>Bacteria</taxon>
        <taxon>Bacillati</taxon>
        <taxon>Actinomycetota</taxon>
        <taxon>Actinomycetes</taxon>
        <taxon>Micrococcales</taxon>
        <taxon>Microbacteriaceae</taxon>
        <taxon>Agromyces</taxon>
    </lineage>
</organism>
<evidence type="ECO:0000256" key="1">
    <source>
        <dbReference type="ARBA" id="ARBA00022741"/>
    </source>
</evidence>
<keyword evidence="8" id="KW-0413">Isomerase</keyword>
<dbReference type="Pfam" id="PF19306">
    <property type="entry name" value="WHD_Lhr"/>
    <property type="match status" value="1"/>
</dbReference>
<dbReference type="Pfam" id="PF23236">
    <property type="entry name" value="WHD_2nd_Lhr"/>
    <property type="match status" value="1"/>
</dbReference>
<dbReference type="InterPro" id="IPR055369">
    <property type="entry name" value="WH2_Lhr"/>
</dbReference>
<evidence type="ECO:0000256" key="7">
    <source>
        <dbReference type="ARBA" id="ARBA00023204"/>
    </source>
</evidence>
<dbReference type="EC" id="3.6.4.-" evidence="12"/>
<dbReference type="InterPro" id="IPR003593">
    <property type="entry name" value="AAA+_ATPase"/>
</dbReference>
<dbReference type="EMBL" id="WSTA01000042">
    <property type="protein sequence ID" value="MWB98953.1"/>
    <property type="molecule type" value="Genomic_DNA"/>
</dbReference>
<dbReference type="SUPFAM" id="SSF52540">
    <property type="entry name" value="P-loop containing nucleoside triphosphate hydrolases"/>
    <property type="match status" value="1"/>
</dbReference>
<dbReference type="GO" id="GO:0003677">
    <property type="term" value="F:DNA binding"/>
    <property type="evidence" value="ECO:0007669"/>
    <property type="project" value="UniProtKB-KW"/>
</dbReference>
<evidence type="ECO:0000256" key="2">
    <source>
        <dbReference type="ARBA" id="ARBA00022763"/>
    </source>
</evidence>
<evidence type="ECO:0000256" key="3">
    <source>
        <dbReference type="ARBA" id="ARBA00022801"/>
    </source>
</evidence>
<evidence type="ECO:0000256" key="5">
    <source>
        <dbReference type="ARBA" id="ARBA00022840"/>
    </source>
</evidence>
<dbReference type="GO" id="GO:0016887">
    <property type="term" value="F:ATP hydrolysis activity"/>
    <property type="evidence" value="ECO:0007669"/>
    <property type="project" value="TreeGrafter"/>
</dbReference>
<dbReference type="GO" id="GO:0005524">
    <property type="term" value="F:ATP binding"/>
    <property type="evidence" value="ECO:0007669"/>
    <property type="project" value="UniProtKB-KW"/>
</dbReference>
<evidence type="ECO:0000259" key="10">
    <source>
        <dbReference type="PROSITE" id="PS51192"/>
    </source>
</evidence>
<dbReference type="InterPro" id="IPR013701">
    <property type="entry name" value="Lhr-like_DEAD/DEAH_assoc"/>
</dbReference>
<evidence type="ECO:0000256" key="4">
    <source>
        <dbReference type="ARBA" id="ARBA00022806"/>
    </source>
</evidence>
<dbReference type="PROSITE" id="PS51192">
    <property type="entry name" value="HELICASE_ATP_BIND_1"/>
    <property type="match status" value="1"/>
</dbReference>
<dbReference type="Gene3D" id="3.40.50.300">
    <property type="entry name" value="P-loop containing nucleotide triphosphate hydrolases"/>
    <property type="match status" value="2"/>
</dbReference>
<dbReference type="Pfam" id="PF00270">
    <property type="entry name" value="DEAD"/>
    <property type="match status" value="1"/>
</dbReference>
<dbReference type="Pfam" id="PF00271">
    <property type="entry name" value="Helicase_C"/>
    <property type="match status" value="1"/>
</dbReference>
<keyword evidence="5" id="KW-0067">ATP-binding</keyword>
<protein>
    <submittedName>
        <fullName evidence="12">ATP-dependent helicase</fullName>
        <ecNumber evidence="12">3.6.4.-</ecNumber>
    </submittedName>
</protein>
<dbReference type="InterPro" id="IPR052511">
    <property type="entry name" value="ATP-dep_Helicase"/>
</dbReference>
<dbReference type="InterPro" id="IPR055368">
    <property type="entry name" value="WH3_Lhr"/>
</dbReference>
<dbReference type="Pfam" id="PF23235">
    <property type="entry name" value="WHD_3rd_Lhr"/>
    <property type="match status" value="1"/>
</dbReference>
<dbReference type="InterPro" id="IPR011545">
    <property type="entry name" value="DEAD/DEAH_box_helicase_dom"/>
</dbReference>
<dbReference type="InterPro" id="IPR027417">
    <property type="entry name" value="P-loop_NTPase"/>
</dbReference>
<feature type="domain" description="Helicase C-terminal" evidence="11">
    <location>
        <begin position="304"/>
        <end position="516"/>
    </location>
</feature>
<evidence type="ECO:0000313" key="13">
    <source>
        <dbReference type="Proteomes" id="UP000438182"/>
    </source>
</evidence>
<feature type="region of interest" description="Disordered" evidence="9">
    <location>
        <begin position="1"/>
        <end position="33"/>
    </location>
</feature>
<dbReference type="Pfam" id="PF23234">
    <property type="entry name" value="WHD_4th_Lhr"/>
    <property type="match status" value="1"/>
</dbReference>
<dbReference type="SMART" id="SM00382">
    <property type="entry name" value="AAA"/>
    <property type="match status" value="1"/>
</dbReference>
<feature type="compositionally biased region" description="Basic residues" evidence="9">
    <location>
        <begin position="1344"/>
        <end position="1360"/>
    </location>
</feature>